<evidence type="ECO:0000313" key="3">
    <source>
        <dbReference type="EMBL" id="GAA3715556.1"/>
    </source>
</evidence>
<accession>A0ABP7ED34</accession>
<comment type="caution">
    <text evidence="3">The sequence shown here is derived from an EMBL/GenBank/DDBJ whole genome shotgun (WGS) entry which is preliminary data.</text>
</comment>
<feature type="transmembrane region" description="Helical" evidence="1">
    <location>
        <begin position="119"/>
        <end position="147"/>
    </location>
</feature>
<evidence type="ECO:0000256" key="1">
    <source>
        <dbReference type="SAM" id="Phobius"/>
    </source>
</evidence>
<dbReference type="CDD" id="cd06259">
    <property type="entry name" value="YdcF-like"/>
    <property type="match status" value="1"/>
</dbReference>
<dbReference type="Gene3D" id="3.40.50.620">
    <property type="entry name" value="HUPs"/>
    <property type="match status" value="1"/>
</dbReference>
<dbReference type="RefSeq" id="WP_344814113.1">
    <property type="nucleotide sequence ID" value="NZ_BAAAYX010000020.1"/>
</dbReference>
<feature type="transmembrane region" description="Helical" evidence="1">
    <location>
        <begin position="315"/>
        <end position="335"/>
    </location>
</feature>
<keyword evidence="1" id="KW-0812">Transmembrane</keyword>
<organism evidence="3 4">
    <name type="scientific">Microlunatus aurantiacus</name>
    <dbReference type="NCBI Taxonomy" id="446786"/>
    <lineage>
        <taxon>Bacteria</taxon>
        <taxon>Bacillati</taxon>
        <taxon>Actinomycetota</taxon>
        <taxon>Actinomycetes</taxon>
        <taxon>Propionibacteriales</taxon>
        <taxon>Propionibacteriaceae</taxon>
        <taxon>Microlunatus</taxon>
    </lineage>
</organism>
<dbReference type="PANTHER" id="PTHR30336">
    <property type="entry name" value="INNER MEMBRANE PROTEIN, PROBABLE PERMEASE"/>
    <property type="match status" value="1"/>
</dbReference>
<dbReference type="InterPro" id="IPR003848">
    <property type="entry name" value="DUF218"/>
</dbReference>
<dbReference type="EMBL" id="BAAAYX010000020">
    <property type="protein sequence ID" value="GAA3715556.1"/>
    <property type="molecule type" value="Genomic_DNA"/>
</dbReference>
<name>A0ABP7ED34_9ACTN</name>
<keyword evidence="4" id="KW-1185">Reference proteome</keyword>
<dbReference type="PANTHER" id="PTHR30336:SF18">
    <property type="entry name" value="MEMBRANE PROTEIN"/>
    <property type="match status" value="1"/>
</dbReference>
<feature type="transmembrane region" description="Helical" evidence="1">
    <location>
        <begin position="53"/>
        <end position="76"/>
    </location>
</feature>
<dbReference type="Proteomes" id="UP001500051">
    <property type="component" value="Unassembled WGS sequence"/>
</dbReference>
<protein>
    <submittedName>
        <fullName evidence="3">YdcF family protein</fullName>
    </submittedName>
</protein>
<keyword evidence="1" id="KW-1133">Transmembrane helix</keyword>
<dbReference type="InterPro" id="IPR051599">
    <property type="entry name" value="Cell_Envelope_Assoc"/>
</dbReference>
<evidence type="ECO:0000313" key="4">
    <source>
        <dbReference type="Proteomes" id="UP001500051"/>
    </source>
</evidence>
<gene>
    <name evidence="3" type="ORF">GCM10022204_38840</name>
</gene>
<reference evidence="4" key="1">
    <citation type="journal article" date="2019" name="Int. J. Syst. Evol. Microbiol.">
        <title>The Global Catalogue of Microorganisms (GCM) 10K type strain sequencing project: providing services to taxonomists for standard genome sequencing and annotation.</title>
        <authorList>
            <consortium name="The Broad Institute Genomics Platform"/>
            <consortium name="The Broad Institute Genome Sequencing Center for Infectious Disease"/>
            <person name="Wu L."/>
            <person name="Ma J."/>
        </authorList>
    </citation>
    <scope>NUCLEOTIDE SEQUENCE [LARGE SCALE GENOMIC DNA]</scope>
    <source>
        <strain evidence="4">JCM 16548</strain>
    </source>
</reference>
<feature type="transmembrane region" description="Helical" evidence="1">
    <location>
        <begin position="88"/>
        <end position="113"/>
    </location>
</feature>
<feature type="domain" description="DUF218" evidence="2">
    <location>
        <begin position="159"/>
        <end position="304"/>
    </location>
</feature>
<keyword evidence="1" id="KW-0472">Membrane</keyword>
<sequence length="336" mass="35251">MSSLLIALVFAGLYAWSRRRDPRLLRNGLFFVASLWFAVGGILTAIASASPTFAVAVVLILALTPLTVVVLAVFAIANGVTVIRAEGLSAATSLSLLAGIGLLVLPAAMVALVLTGNGYAIATAAVLFFVASYLGVVFIGFLVYSLVYGRTAQQSRPAVLVVLGSRIIDGQVPPLLRSRLDTALGVYRRDRLTGPAPLLIPSGGQGADESRSEGEAMAEYLITQGADPADVRPESRAVNTRQNLLLAQEIQAAAGRPGPVLAVTSNYHVLRAAVLAREVGSDAQVIGAPTASYYVPSAFLREFVAVLVQQRRAHLLIVLPFLALTAIAVTTLRLVG</sequence>
<evidence type="ECO:0000259" key="2">
    <source>
        <dbReference type="Pfam" id="PF02698"/>
    </source>
</evidence>
<dbReference type="Pfam" id="PF02698">
    <property type="entry name" value="DUF218"/>
    <property type="match status" value="1"/>
</dbReference>
<dbReference type="InterPro" id="IPR014729">
    <property type="entry name" value="Rossmann-like_a/b/a_fold"/>
</dbReference>
<feature type="transmembrane region" description="Helical" evidence="1">
    <location>
        <begin position="28"/>
        <end position="47"/>
    </location>
</feature>
<proteinExistence type="predicted"/>